<organism evidence="3 4">
    <name type="scientific">Pontibacter toksunensis</name>
    <dbReference type="NCBI Taxonomy" id="1332631"/>
    <lineage>
        <taxon>Bacteria</taxon>
        <taxon>Pseudomonadati</taxon>
        <taxon>Bacteroidota</taxon>
        <taxon>Cytophagia</taxon>
        <taxon>Cytophagales</taxon>
        <taxon>Hymenobacteraceae</taxon>
        <taxon>Pontibacter</taxon>
    </lineage>
</organism>
<evidence type="ECO:0000313" key="3">
    <source>
        <dbReference type="EMBL" id="MFD2999076.1"/>
    </source>
</evidence>
<feature type="region of interest" description="Disordered" evidence="1">
    <location>
        <begin position="120"/>
        <end position="139"/>
    </location>
</feature>
<feature type="compositionally biased region" description="Basic and acidic residues" evidence="1">
    <location>
        <begin position="273"/>
        <end position="282"/>
    </location>
</feature>
<gene>
    <name evidence="3" type="ORF">ACFS7Z_01785</name>
</gene>
<feature type="domain" description="DUF2382" evidence="2">
    <location>
        <begin position="141"/>
        <end position="251"/>
    </location>
</feature>
<evidence type="ECO:0000256" key="1">
    <source>
        <dbReference type="SAM" id="MobiDB-lite"/>
    </source>
</evidence>
<dbReference type="RefSeq" id="WP_377479968.1">
    <property type="nucleotide sequence ID" value="NZ_JBHUOX010000001.1"/>
</dbReference>
<feature type="region of interest" description="Disordered" evidence="1">
    <location>
        <begin position="30"/>
        <end position="52"/>
    </location>
</feature>
<feature type="compositionally biased region" description="Basic and acidic residues" evidence="1">
    <location>
        <begin position="289"/>
        <end position="304"/>
    </location>
</feature>
<dbReference type="InterPro" id="IPR052967">
    <property type="entry name" value="Stress_Response_Assoc"/>
</dbReference>
<protein>
    <submittedName>
        <fullName evidence="3">YsnF/AvaK domain-containing protein</fullName>
    </submittedName>
</protein>
<comment type="caution">
    <text evidence="3">The sequence shown here is derived from an EMBL/GenBank/DDBJ whole genome shotgun (WGS) entry which is preliminary data.</text>
</comment>
<feature type="region of interest" description="Disordered" evidence="1">
    <location>
        <begin position="258"/>
        <end position="304"/>
    </location>
</feature>
<dbReference type="Proteomes" id="UP001597641">
    <property type="component" value="Unassembled WGS sequence"/>
</dbReference>
<evidence type="ECO:0000313" key="4">
    <source>
        <dbReference type="Proteomes" id="UP001597641"/>
    </source>
</evidence>
<proteinExistence type="predicted"/>
<dbReference type="PANTHER" id="PTHR38463">
    <property type="entry name" value="STRESS RESPONSE PROTEIN YSNF"/>
    <property type="match status" value="1"/>
</dbReference>
<dbReference type="EMBL" id="JBHUOX010000001">
    <property type="protein sequence ID" value="MFD2999076.1"/>
    <property type="molecule type" value="Genomic_DNA"/>
</dbReference>
<name>A0ABW6BPK0_9BACT</name>
<dbReference type="Pfam" id="PF09557">
    <property type="entry name" value="DUF2382"/>
    <property type="match status" value="1"/>
</dbReference>
<evidence type="ECO:0000259" key="2">
    <source>
        <dbReference type="Pfam" id="PF09557"/>
    </source>
</evidence>
<keyword evidence="4" id="KW-1185">Reference proteome</keyword>
<dbReference type="InterPro" id="IPR019060">
    <property type="entry name" value="DUF2382"/>
</dbReference>
<accession>A0ABW6BPK0</accession>
<dbReference type="PANTHER" id="PTHR38463:SF1">
    <property type="entry name" value="STRESS RESPONSE PROTEIN YSNF"/>
    <property type="match status" value="1"/>
</dbReference>
<sequence>MSHTVVGVFDTSQEAQTALQHLVSGGFDRSNIDIAPNTSGTDGTGRDKDKDDDSIGSFFRNLFGSDDDRSDRYSSYARTGAIVTVHAKSAQEADRAADILDEYGAVNLDERSTGYTAGATATDTTRTDTTRTDTTGNGTSIPVIEEEMHIGKRTIETGGVRVRSRVIERPIEEHLRLREEHVHVERNPVNRAATPGDLNSFKEGEIEMTEHAEIPMVDKEARVVEEVNIGMDVEEHDEAIRDTVRKTDVDIEKLSETELRNRRTDSDSNLSDDELRRRRTDGDSNLSDDEIRRRRTDGDTSRGL</sequence>
<reference evidence="4" key="1">
    <citation type="journal article" date="2019" name="Int. J. Syst. Evol. Microbiol.">
        <title>The Global Catalogue of Microorganisms (GCM) 10K type strain sequencing project: providing services to taxonomists for standard genome sequencing and annotation.</title>
        <authorList>
            <consortium name="The Broad Institute Genomics Platform"/>
            <consortium name="The Broad Institute Genome Sequencing Center for Infectious Disease"/>
            <person name="Wu L."/>
            <person name="Ma J."/>
        </authorList>
    </citation>
    <scope>NUCLEOTIDE SEQUENCE [LARGE SCALE GENOMIC DNA]</scope>
    <source>
        <strain evidence="4">KCTC 23984</strain>
    </source>
</reference>